<dbReference type="Proteomes" id="UP000325313">
    <property type="component" value="Unassembled WGS sequence"/>
</dbReference>
<evidence type="ECO:0000313" key="4">
    <source>
        <dbReference type="Proteomes" id="UP000325313"/>
    </source>
</evidence>
<protein>
    <submittedName>
        <fullName evidence="1">Uncharacterized protein</fullName>
    </submittedName>
</protein>
<evidence type="ECO:0000313" key="1">
    <source>
        <dbReference type="EMBL" id="KAA1088923.1"/>
    </source>
</evidence>
<accession>A0A5B0NJH5</accession>
<dbReference type="EMBL" id="VDEP01000405">
    <property type="protein sequence ID" value="KAA1088923.1"/>
    <property type="molecule type" value="Genomic_DNA"/>
</dbReference>
<comment type="caution">
    <text evidence="1">The sequence shown here is derived from an EMBL/GenBank/DDBJ whole genome shotgun (WGS) entry which is preliminary data.</text>
</comment>
<sequence length="99" mass="11488">MRLGKAPVAQGQHRLIYFDLLEKICNFDFLEDPPQLNDYDISSTSFLPWQKKRVIELKAVNLHEGTEPLERTSTRILGWFTCCDSQNLDVLHRLACLIL</sequence>
<organism evidence="1 4">
    <name type="scientific">Puccinia graminis f. sp. tritici</name>
    <dbReference type="NCBI Taxonomy" id="56615"/>
    <lineage>
        <taxon>Eukaryota</taxon>
        <taxon>Fungi</taxon>
        <taxon>Dikarya</taxon>
        <taxon>Basidiomycota</taxon>
        <taxon>Pucciniomycotina</taxon>
        <taxon>Pucciniomycetes</taxon>
        <taxon>Pucciniales</taxon>
        <taxon>Pucciniaceae</taxon>
        <taxon>Puccinia</taxon>
    </lineage>
</organism>
<keyword evidence="3" id="KW-1185">Reference proteome</keyword>
<proteinExistence type="predicted"/>
<gene>
    <name evidence="2" type="ORF">PGT21_013310</name>
    <name evidence="1" type="ORF">PGTUg99_034990</name>
</gene>
<dbReference type="Proteomes" id="UP000324748">
    <property type="component" value="Unassembled WGS sequence"/>
</dbReference>
<dbReference type="EMBL" id="VSWC01000053">
    <property type="protein sequence ID" value="KAA1101252.1"/>
    <property type="molecule type" value="Genomic_DNA"/>
</dbReference>
<evidence type="ECO:0000313" key="3">
    <source>
        <dbReference type="Proteomes" id="UP000324748"/>
    </source>
</evidence>
<name>A0A5B0NJH5_PUCGR</name>
<dbReference type="AlphaFoldDB" id="A0A5B0NJH5"/>
<reference evidence="3 4" key="1">
    <citation type="submission" date="2019-05" db="EMBL/GenBank/DDBJ databases">
        <title>Emergence of the Ug99 lineage of the wheat stem rust pathogen through somatic hybridization.</title>
        <authorList>
            <person name="Li F."/>
            <person name="Upadhyaya N.M."/>
            <person name="Sperschneider J."/>
            <person name="Matny O."/>
            <person name="Nguyen-Phuc H."/>
            <person name="Mago R."/>
            <person name="Raley C."/>
            <person name="Miller M.E."/>
            <person name="Silverstein K.A.T."/>
            <person name="Henningsen E."/>
            <person name="Hirsch C.D."/>
            <person name="Visser B."/>
            <person name="Pretorius Z.A."/>
            <person name="Steffenson B.J."/>
            <person name="Schwessinger B."/>
            <person name="Dodds P.N."/>
            <person name="Figueroa M."/>
        </authorList>
    </citation>
    <scope>NUCLEOTIDE SEQUENCE [LARGE SCALE GENOMIC DNA]</scope>
    <source>
        <strain evidence="2">21-0</strain>
        <strain evidence="1 4">Ug99</strain>
    </source>
</reference>
<evidence type="ECO:0000313" key="2">
    <source>
        <dbReference type="EMBL" id="KAA1101252.1"/>
    </source>
</evidence>